<keyword evidence="1" id="KW-0472">Membrane</keyword>
<evidence type="ECO:0000256" key="1">
    <source>
        <dbReference type="SAM" id="Phobius"/>
    </source>
</evidence>
<evidence type="ECO:0000313" key="2">
    <source>
        <dbReference type="EMBL" id="SVB95930.1"/>
    </source>
</evidence>
<reference evidence="2" key="1">
    <citation type="submission" date="2018-05" db="EMBL/GenBank/DDBJ databases">
        <authorList>
            <person name="Lanie J.A."/>
            <person name="Ng W.-L."/>
            <person name="Kazmierczak K.M."/>
            <person name="Andrzejewski T.M."/>
            <person name="Davidsen T.M."/>
            <person name="Wayne K.J."/>
            <person name="Tettelin H."/>
            <person name="Glass J.I."/>
            <person name="Rusch D."/>
            <person name="Podicherti R."/>
            <person name="Tsui H.-C.T."/>
            <person name="Winkler M.E."/>
        </authorList>
    </citation>
    <scope>NUCLEOTIDE SEQUENCE</scope>
</reference>
<accession>A0A382I8G5</accession>
<name>A0A382I8G5_9ZZZZ</name>
<feature type="transmembrane region" description="Helical" evidence="1">
    <location>
        <begin position="16"/>
        <end position="37"/>
    </location>
</feature>
<keyword evidence="1" id="KW-0812">Transmembrane</keyword>
<feature type="transmembrane region" description="Helical" evidence="1">
    <location>
        <begin position="49"/>
        <end position="72"/>
    </location>
</feature>
<gene>
    <name evidence="2" type="ORF">METZ01_LOCUS248784</name>
</gene>
<dbReference type="EMBL" id="UINC01065846">
    <property type="protein sequence ID" value="SVB95930.1"/>
    <property type="molecule type" value="Genomic_DNA"/>
</dbReference>
<proteinExistence type="predicted"/>
<sequence>MKKRINRISILQSSKIVTVLSALSGFIYTLIGIPMFAFGGDIMKDIALFYIAGPVWMAVFGFVFFVIFAAIYNILARRLGGIEVELNDE</sequence>
<dbReference type="AlphaFoldDB" id="A0A382I8G5"/>
<organism evidence="2">
    <name type="scientific">marine metagenome</name>
    <dbReference type="NCBI Taxonomy" id="408172"/>
    <lineage>
        <taxon>unclassified sequences</taxon>
        <taxon>metagenomes</taxon>
        <taxon>ecological metagenomes</taxon>
    </lineage>
</organism>
<protein>
    <recommendedName>
        <fullName evidence="3">DUF3566 domain-containing protein</fullName>
    </recommendedName>
</protein>
<keyword evidence="1" id="KW-1133">Transmembrane helix</keyword>
<evidence type="ECO:0008006" key="3">
    <source>
        <dbReference type="Google" id="ProtNLM"/>
    </source>
</evidence>